<dbReference type="HOGENOM" id="CLU_3256304_0_0_6"/>
<sequence>MPTFDMYFIAKGRLISTFYSITNVCNRNLISPVAFAVVSFVV</sequence>
<dbReference type="AlphaFoldDB" id="B4EVS4"/>
<protein>
    <submittedName>
        <fullName evidence="1">Uncharacterized protein</fullName>
    </submittedName>
</protein>
<dbReference type="KEGG" id="pmr:PMI1130"/>
<evidence type="ECO:0000313" key="2">
    <source>
        <dbReference type="Proteomes" id="UP000008319"/>
    </source>
</evidence>
<dbReference type="EnsemblBacteria" id="CAR42435">
    <property type="protein sequence ID" value="CAR42435"/>
    <property type="gene ID" value="PMI1130"/>
</dbReference>
<dbReference type="EMBL" id="AM942759">
    <property type="protein sequence ID" value="CAR42435.1"/>
    <property type="molecule type" value="Genomic_DNA"/>
</dbReference>
<organism evidence="1 2">
    <name type="scientific">Proteus mirabilis (strain HI4320)</name>
    <dbReference type="NCBI Taxonomy" id="529507"/>
    <lineage>
        <taxon>Bacteria</taxon>
        <taxon>Pseudomonadati</taxon>
        <taxon>Pseudomonadota</taxon>
        <taxon>Gammaproteobacteria</taxon>
        <taxon>Enterobacterales</taxon>
        <taxon>Morganellaceae</taxon>
        <taxon>Proteus</taxon>
    </lineage>
</organism>
<proteinExistence type="predicted"/>
<reference evidence="1 2" key="1">
    <citation type="journal article" date="2008" name="J. Bacteriol.">
        <title>Complete genome sequence of uropathogenic Proteus mirabilis, a master of both adherence and motility.</title>
        <authorList>
            <person name="Pearson M.M."/>
            <person name="Sebaihia M."/>
            <person name="Churcher C."/>
            <person name="Quail M.A."/>
            <person name="Seshasayee A.S."/>
            <person name="Luscombe N.M."/>
            <person name="Abdellah Z."/>
            <person name="Arrosmith C."/>
            <person name="Atkin B."/>
            <person name="Chillingworth T."/>
            <person name="Hauser H."/>
            <person name="Jagels K."/>
            <person name="Moule S."/>
            <person name="Mungall K."/>
            <person name="Norbertczak H."/>
            <person name="Rabbinowitsch E."/>
            <person name="Walker D."/>
            <person name="Whithead S."/>
            <person name="Thomson N.R."/>
            <person name="Rather P.N."/>
            <person name="Parkhill J."/>
            <person name="Mobley H.L."/>
        </authorList>
    </citation>
    <scope>NUCLEOTIDE SEQUENCE [LARGE SCALE GENOMIC DNA]</scope>
    <source>
        <strain evidence="1 2">HI4320</strain>
    </source>
</reference>
<keyword evidence="2" id="KW-1185">Reference proteome</keyword>
<evidence type="ECO:0000313" key="1">
    <source>
        <dbReference type="EMBL" id="CAR42435.1"/>
    </source>
</evidence>
<dbReference type="Proteomes" id="UP000008319">
    <property type="component" value="Chromosome"/>
</dbReference>
<accession>B4EVS4</accession>
<name>B4EVS4_PROMH</name>
<gene>
    <name evidence="1" type="ordered locus">PMI1130</name>
</gene>